<feature type="compositionally biased region" description="Pro residues" evidence="6">
    <location>
        <begin position="224"/>
        <end position="238"/>
    </location>
</feature>
<dbReference type="GO" id="GO:0008270">
    <property type="term" value="F:zinc ion binding"/>
    <property type="evidence" value="ECO:0007669"/>
    <property type="project" value="UniProtKB-KW"/>
</dbReference>
<evidence type="ECO:0000313" key="9">
    <source>
        <dbReference type="EMBL" id="CAF1315651.1"/>
    </source>
</evidence>
<evidence type="ECO:0000259" key="7">
    <source>
        <dbReference type="PROSITE" id="PS52027"/>
    </source>
</evidence>
<dbReference type="InterPro" id="IPR026319">
    <property type="entry name" value="ZC2HC1A/B-like"/>
</dbReference>
<evidence type="ECO:0000313" key="10">
    <source>
        <dbReference type="EMBL" id="CAF3502773.1"/>
    </source>
</evidence>
<dbReference type="OrthoDB" id="10255185at2759"/>
<keyword evidence="1" id="KW-0479">Metal-binding</keyword>
<feature type="compositionally biased region" description="Pro residues" evidence="6">
    <location>
        <begin position="319"/>
        <end position="328"/>
    </location>
</feature>
<evidence type="ECO:0000256" key="6">
    <source>
        <dbReference type="SAM" id="MobiDB-lite"/>
    </source>
</evidence>
<name>A0A815EWC6_9BILA</name>
<organism evidence="9 11">
    <name type="scientific">Rotaria sordida</name>
    <dbReference type="NCBI Taxonomy" id="392033"/>
    <lineage>
        <taxon>Eukaryota</taxon>
        <taxon>Metazoa</taxon>
        <taxon>Spiralia</taxon>
        <taxon>Gnathifera</taxon>
        <taxon>Rotifera</taxon>
        <taxon>Eurotatoria</taxon>
        <taxon>Bdelloidea</taxon>
        <taxon>Philodinida</taxon>
        <taxon>Philodinidae</taxon>
        <taxon>Rotaria</taxon>
    </lineage>
</organism>
<protein>
    <recommendedName>
        <fullName evidence="7">C2HC/C3H-type domain-containing protein</fullName>
    </recommendedName>
</protein>
<sequence length="382" mass="43654">MDDDLTEYPTHRVRLQQCHICGRQFNTESLKKHQTICRKVTNSKRKVFDTGKQRATGSDVPYKATKRTAQIYTGEVRAQDDRSKSKSKTNWRQKHTQLIQSVREARAVTRAMKQGGPLPAFRPSEVPSDYVMCPYCHRNFNEHAAKRHMPFCQTQYERKHVPTSRPNQQFDRGRTLPIQNSYPQKQQSSHSGMRSNPHDVYNNGYKHSNSAPMIVRRNPSELQKPPPPPPPLPPPPPRKTTGGIWGGFRKLFGMGSKEEEPMRAGHHYTPEDEYDYEPPVRRRGQQPVLMRTGRTQENTSLNVRARQKNDEASPYIRRGPPPPAPPPSYSQIRNQYGNSQHNSTRPTAVGRPPPPSAKRCNECGSIFNNTSAHFCAQCGSRR</sequence>
<feature type="domain" description="C2HC/C3H-type" evidence="7">
    <location>
        <begin position="129"/>
        <end position="158"/>
    </location>
</feature>
<comment type="caution">
    <text evidence="9">The sequence shown here is derived from an EMBL/GenBank/DDBJ whole genome shotgun (WGS) entry which is preliminary data.</text>
</comment>
<evidence type="ECO:0000256" key="2">
    <source>
        <dbReference type="ARBA" id="ARBA00022737"/>
    </source>
</evidence>
<evidence type="ECO:0000256" key="1">
    <source>
        <dbReference type="ARBA" id="ARBA00022723"/>
    </source>
</evidence>
<feature type="compositionally biased region" description="Polar residues" evidence="6">
    <location>
        <begin position="329"/>
        <end position="346"/>
    </location>
</feature>
<dbReference type="Proteomes" id="UP000663889">
    <property type="component" value="Unassembled WGS sequence"/>
</dbReference>
<keyword evidence="4" id="KW-0862">Zinc</keyword>
<feature type="compositionally biased region" description="Polar residues" evidence="6">
    <location>
        <begin position="177"/>
        <end position="194"/>
    </location>
</feature>
<evidence type="ECO:0000256" key="4">
    <source>
        <dbReference type="ARBA" id="ARBA00022833"/>
    </source>
</evidence>
<dbReference type="Gene3D" id="3.30.160.60">
    <property type="entry name" value="Classic Zinc Finger"/>
    <property type="match status" value="1"/>
</dbReference>
<keyword evidence="3 5" id="KW-0863">Zinc-finger</keyword>
<accession>A0A815EWC6</accession>
<dbReference type="EMBL" id="CAJNOU010002376">
    <property type="protein sequence ID" value="CAF1315651.1"/>
    <property type="molecule type" value="Genomic_DNA"/>
</dbReference>
<dbReference type="PANTHER" id="PTHR13555">
    <property type="entry name" value="C2H2 ZINC FINGER CGI-62-RELATED"/>
    <property type="match status" value="1"/>
</dbReference>
<dbReference type="PANTHER" id="PTHR13555:SF36">
    <property type="entry name" value="ZINC FINGER C2HC DOMAIN-CONTAINING PROTEIN 1B"/>
    <property type="match status" value="1"/>
</dbReference>
<dbReference type="Proteomes" id="UP000663882">
    <property type="component" value="Unassembled WGS sequence"/>
</dbReference>
<proteinExistence type="predicted"/>
<dbReference type="EMBL" id="CAJNOO010001227">
    <property type="protein sequence ID" value="CAF1118098.1"/>
    <property type="molecule type" value="Genomic_DNA"/>
</dbReference>
<evidence type="ECO:0000313" key="8">
    <source>
        <dbReference type="EMBL" id="CAF1118098.1"/>
    </source>
</evidence>
<dbReference type="Proteomes" id="UP000663823">
    <property type="component" value="Unassembled WGS sequence"/>
</dbReference>
<evidence type="ECO:0000313" key="11">
    <source>
        <dbReference type="Proteomes" id="UP000663889"/>
    </source>
</evidence>
<feature type="domain" description="C2HC/C3H-type" evidence="7">
    <location>
        <begin position="14"/>
        <end position="43"/>
    </location>
</feature>
<reference evidence="9" key="1">
    <citation type="submission" date="2021-02" db="EMBL/GenBank/DDBJ databases">
        <authorList>
            <person name="Nowell W R."/>
        </authorList>
    </citation>
    <scope>NUCLEOTIDE SEQUENCE</scope>
</reference>
<evidence type="ECO:0000256" key="5">
    <source>
        <dbReference type="PROSITE-ProRule" id="PRU01371"/>
    </source>
</evidence>
<dbReference type="PROSITE" id="PS52027">
    <property type="entry name" value="ZF_C2HC_C3H"/>
    <property type="match status" value="2"/>
</dbReference>
<feature type="region of interest" description="Disordered" evidence="6">
    <location>
        <begin position="158"/>
        <end position="358"/>
    </location>
</feature>
<dbReference type="Pfam" id="PF13913">
    <property type="entry name" value="zf-C2HC_2"/>
    <property type="match status" value="2"/>
</dbReference>
<evidence type="ECO:0000256" key="3">
    <source>
        <dbReference type="ARBA" id="ARBA00022771"/>
    </source>
</evidence>
<keyword evidence="2" id="KW-0677">Repeat</keyword>
<feature type="compositionally biased region" description="Polar residues" evidence="6">
    <location>
        <begin position="293"/>
        <end position="302"/>
    </location>
</feature>
<dbReference type="EMBL" id="CAJOAX010000081">
    <property type="protein sequence ID" value="CAF3502773.1"/>
    <property type="molecule type" value="Genomic_DNA"/>
</dbReference>
<dbReference type="InterPro" id="IPR049899">
    <property type="entry name" value="Znf_C2HC_C3H"/>
</dbReference>
<dbReference type="AlphaFoldDB" id="A0A815EWC6"/>
<gene>
    <name evidence="10" type="ORF">OTI717_LOCUS1806</name>
    <name evidence="8" type="ORF">RFH988_LOCUS20204</name>
    <name evidence="9" type="ORF">SEV965_LOCUS27036</name>
</gene>